<comment type="caution">
    <text evidence="1">The sequence shown here is derived from an EMBL/GenBank/DDBJ whole genome shotgun (WGS) entry which is preliminary data.</text>
</comment>
<evidence type="ECO:0000313" key="2">
    <source>
        <dbReference type="Proteomes" id="UP000037210"/>
    </source>
</evidence>
<name>A0A0M0BN27_9ARCH</name>
<dbReference type="PATRIC" id="fig|1685127.3.peg.1524"/>
<organism evidence="1 2">
    <name type="scientific">miscellaneous Crenarchaeota group-15 archaeon DG-45</name>
    <dbReference type="NCBI Taxonomy" id="1685127"/>
    <lineage>
        <taxon>Archaea</taxon>
        <taxon>Candidatus Bathyarchaeota</taxon>
        <taxon>MCG-15</taxon>
    </lineage>
</organism>
<sequence>MGAPMRCSGLVEGDYVETAEGLLFAVKGLFHPEGRVIAYLRYVPDPEGDRDRGGRRYRRVYGVEETTGLLEAEHPEYLSRVEAAGLTFQAVPRGSIARVYRPRDKLRTLMARQRNELEETLAAFASALASESGVPLTRFGVSGSVLIDLASPGSDIDLIVYGVEAGREAYDALRRLREASGWIIPYDARAVGEIVRARWGDTGLGLEALTEIEVGKVLHGRARGVDYFVRLVKDPEEIERELSSRPLSEVRLRAVVTGARDSIFTPCAYQVRDCVFIDPPRSEMVSELASFRGKFTEQAAEGDAVEARGTLEEVTHRGGTAYRVMLGKKGDYLIPIGPADR</sequence>
<proteinExistence type="predicted"/>
<gene>
    <name evidence="1" type="ORF">AC482_05620</name>
</gene>
<dbReference type="Proteomes" id="UP000037210">
    <property type="component" value="Unassembled WGS sequence"/>
</dbReference>
<reference evidence="1 2" key="1">
    <citation type="submission" date="2015-06" db="EMBL/GenBank/DDBJ databases">
        <title>New insights into the roles of widespread benthic archaea in carbon and nitrogen cycling.</title>
        <authorList>
            <person name="Lazar C.S."/>
            <person name="Baker B.J."/>
            <person name="Seitz K.W."/>
            <person name="Hyde A.S."/>
            <person name="Dick G.J."/>
            <person name="Hinrichs K.-U."/>
            <person name="Teske A.P."/>
        </authorList>
    </citation>
    <scope>NUCLEOTIDE SEQUENCE [LARGE SCALE GENOMIC DNA]</scope>
    <source>
        <strain evidence="1">DG-45</strain>
    </source>
</reference>
<evidence type="ECO:0008006" key="3">
    <source>
        <dbReference type="Google" id="ProtNLM"/>
    </source>
</evidence>
<accession>A0A0M0BN27</accession>
<dbReference type="SUPFAM" id="SSF81301">
    <property type="entry name" value="Nucleotidyltransferase"/>
    <property type="match status" value="1"/>
</dbReference>
<evidence type="ECO:0000313" key="1">
    <source>
        <dbReference type="EMBL" id="KON29755.1"/>
    </source>
</evidence>
<dbReference type="InterPro" id="IPR043519">
    <property type="entry name" value="NT_sf"/>
</dbReference>
<protein>
    <recommendedName>
        <fullName evidence="3">Polymerase nucleotidyl transferase domain-containing protein</fullName>
    </recommendedName>
</protein>
<dbReference type="AlphaFoldDB" id="A0A0M0BN27"/>
<dbReference type="EMBL" id="LFWZ01000052">
    <property type="protein sequence ID" value="KON29755.1"/>
    <property type="molecule type" value="Genomic_DNA"/>
</dbReference>